<dbReference type="EMBL" id="BOQT01000015">
    <property type="protein sequence ID" value="GIN22298.1"/>
    <property type="molecule type" value="Genomic_DNA"/>
</dbReference>
<dbReference type="PANTHER" id="PTHR42798">
    <property type="entry name" value="LIPOPROTEIN-RELEASING SYSTEM ATP-BINDING PROTEIN LOLD"/>
    <property type="match status" value="1"/>
</dbReference>
<keyword evidence="3" id="KW-1185">Reference proteome</keyword>
<evidence type="ECO:0000256" key="1">
    <source>
        <dbReference type="ARBA" id="ARBA00005417"/>
    </source>
</evidence>
<protein>
    <submittedName>
        <fullName evidence="2">Uncharacterized protein</fullName>
    </submittedName>
</protein>
<dbReference type="SUPFAM" id="SSF52540">
    <property type="entry name" value="P-loop containing nucleoside triphosphate hydrolases"/>
    <property type="match status" value="1"/>
</dbReference>
<dbReference type="Proteomes" id="UP000680279">
    <property type="component" value="Unassembled WGS sequence"/>
</dbReference>
<evidence type="ECO:0000313" key="2">
    <source>
        <dbReference type="EMBL" id="GIN22298.1"/>
    </source>
</evidence>
<accession>A0ABQ4K9B4</accession>
<dbReference type="PANTHER" id="PTHR42798:SF7">
    <property type="entry name" value="ALPHA-D-RIBOSE 1-METHYLPHOSPHONATE 5-TRIPHOSPHATE SYNTHASE SUBUNIT PHNL"/>
    <property type="match status" value="1"/>
</dbReference>
<comment type="similarity">
    <text evidence="1">Belongs to the ABC transporter superfamily.</text>
</comment>
<evidence type="ECO:0000313" key="3">
    <source>
        <dbReference type="Proteomes" id="UP000680279"/>
    </source>
</evidence>
<dbReference type="InterPro" id="IPR027417">
    <property type="entry name" value="P-loop_NTPase"/>
</dbReference>
<name>A0ABQ4K9B4_9BACI</name>
<sequence length="76" mass="8396">MQVLINHPEIIFIDEPTGAINSKSANDIMELLLEINQTGTTILLVTYDVKVAAKTDGVFYILDSSIVGEIQLGKYR</sequence>
<comment type="caution">
    <text evidence="2">The sequence shown here is derived from an EMBL/GenBank/DDBJ whole genome shotgun (WGS) entry which is preliminary data.</text>
</comment>
<proteinExistence type="inferred from homology"/>
<organism evidence="2 3">
    <name type="scientific">Siminovitchia fordii</name>
    <dbReference type="NCBI Taxonomy" id="254759"/>
    <lineage>
        <taxon>Bacteria</taxon>
        <taxon>Bacillati</taxon>
        <taxon>Bacillota</taxon>
        <taxon>Bacilli</taxon>
        <taxon>Bacillales</taxon>
        <taxon>Bacillaceae</taxon>
        <taxon>Siminovitchia</taxon>
    </lineage>
</organism>
<dbReference type="Gene3D" id="3.40.50.300">
    <property type="entry name" value="P-loop containing nucleotide triphosphate hydrolases"/>
    <property type="match status" value="1"/>
</dbReference>
<dbReference type="RefSeq" id="WP_212963561.1">
    <property type="nucleotide sequence ID" value="NZ_BOQT01000015.1"/>
</dbReference>
<gene>
    <name evidence="2" type="ORF">J1TS3_34320</name>
</gene>
<reference evidence="2 3" key="1">
    <citation type="submission" date="2021-03" db="EMBL/GenBank/DDBJ databases">
        <title>Antimicrobial resistance genes in bacteria isolated from Japanese honey, and their potential for conferring macrolide and lincosamide resistance in the American foulbrood pathogen Paenibacillus larvae.</title>
        <authorList>
            <person name="Okamoto M."/>
            <person name="Kumagai M."/>
            <person name="Kanamori H."/>
            <person name="Takamatsu D."/>
        </authorList>
    </citation>
    <scope>NUCLEOTIDE SEQUENCE [LARGE SCALE GENOMIC DNA]</scope>
    <source>
        <strain evidence="2 3">J1TS3</strain>
    </source>
</reference>